<dbReference type="PROSITE" id="PS00676">
    <property type="entry name" value="SIGMA54_INTERACT_2"/>
    <property type="match status" value="1"/>
</dbReference>
<evidence type="ECO:0000313" key="11">
    <source>
        <dbReference type="Proteomes" id="UP000320421"/>
    </source>
</evidence>
<dbReference type="PROSITE" id="PS00675">
    <property type="entry name" value="SIGMA54_INTERACT_1"/>
    <property type="match status" value="1"/>
</dbReference>
<feature type="modified residue" description="4-aspartylphosphate" evidence="7">
    <location>
        <position position="56"/>
    </location>
</feature>
<dbReference type="PROSITE" id="PS50110">
    <property type="entry name" value="RESPONSE_REGULATORY"/>
    <property type="match status" value="1"/>
</dbReference>
<feature type="domain" description="Sigma-54 factor interaction" evidence="8">
    <location>
        <begin position="147"/>
        <end position="376"/>
    </location>
</feature>
<keyword evidence="4" id="KW-0238">DNA-binding</keyword>
<evidence type="ECO:0000259" key="9">
    <source>
        <dbReference type="PROSITE" id="PS50110"/>
    </source>
</evidence>
<dbReference type="PROSITE" id="PS50045">
    <property type="entry name" value="SIGMA54_INTERACT_4"/>
    <property type="match status" value="1"/>
</dbReference>
<keyword evidence="2" id="KW-0067">ATP-binding</keyword>
<dbReference type="Gene3D" id="1.10.8.60">
    <property type="match status" value="1"/>
</dbReference>
<dbReference type="SMART" id="SM00448">
    <property type="entry name" value="REC"/>
    <property type="match status" value="1"/>
</dbReference>
<dbReference type="InterPro" id="IPR025943">
    <property type="entry name" value="Sigma_54_int_dom_ATP-bd_2"/>
</dbReference>
<evidence type="ECO:0000256" key="4">
    <source>
        <dbReference type="ARBA" id="ARBA00023125"/>
    </source>
</evidence>
<dbReference type="InterPro" id="IPR025944">
    <property type="entry name" value="Sigma_54_int_dom_CS"/>
</dbReference>
<dbReference type="PROSITE" id="PS00688">
    <property type="entry name" value="SIGMA54_INTERACT_3"/>
    <property type="match status" value="1"/>
</dbReference>
<dbReference type="SUPFAM" id="SSF46689">
    <property type="entry name" value="Homeodomain-like"/>
    <property type="match status" value="1"/>
</dbReference>
<dbReference type="Gene3D" id="3.40.50.2300">
    <property type="match status" value="1"/>
</dbReference>
<evidence type="ECO:0000313" key="10">
    <source>
        <dbReference type="EMBL" id="QDT19810.1"/>
    </source>
</evidence>
<evidence type="ECO:0000256" key="6">
    <source>
        <dbReference type="ARBA" id="ARBA00023163"/>
    </source>
</evidence>
<evidence type="ECO:0000256" key="2">
    <source>
        <dbReference type="ARBA" id="ARBA00022840"/>
    </source>
</evidence>
<dbReference type="OrthoDB" id="9807827at2"/>
<dbReference type="InterPro" id="IPR027417">
    <property type="entry name" value="P-loop_NTPase"/>
</dbReference>
<dbReference type="SUPFAM" id="SSF52540">
    <property type="entry name" value="P-loop containing nucleoside triphosphate hydrolases"/>
    <property type="match status" value="1"/>
</dbReference>
<dbReference type="Proteomes" id="UP000320421">
    <property type="component" value="Chromosome"/>
</dbReference>
<reference evidence="10 11" key="1">
    <citation type="submission" date="2019-02" db="EMBL/GenBank/DDBJ databases">
        <title>Deep-cultivation of Planctomycetes and their phenomic and genomic characterization uncovers novel biology.</title>
        <authorList>
            <person name="Wiegand S."/>
            <person name="Jogler M."/>
            <person name="Boedeker C."/>
            <person name="Pinto D."/>
            <person name="Vollmers J."/>
            <person name="Rivas-Marin E."/>
            <person name="Kohn T."/>
            <person name="Peeters S.H."/>
            <person name="Heuer A."/>
            <person name="Rast P."/>
            <person name="Oberbeckmann S."/>
            <person name="Bunk B."/>
            <person name="Jeske O."/>
            <person name="Meyerdierks A."/>
            <person name="Storesund J.E."/>
            <person name="Kallscheuer N."/>
            <person name="Luecker S."/>
            <person name="Lage O.M."/>
            <person name="Pohl T."/>
            <person name="Merkel B.J."/>
            <person name="Hornburger P."/>
            <person name="Mueller R.-W."/>
            <person name="Bruemmer F."/>
            <person name="Labrenz M."/>
            <person name="Spormann A.M."/>
            <person name="Op den Camp H."/>
            <person name="Overmann J."/>
            <person name="Amann R."/>
            <person name="Jetten M.S.M."/>
            <person name="Mascher T."/>
            <person name="Medema M.H."/>
            <person name="Devos D.P."/>
            <person name="Kaster A.-K."/>
            <person name="Ovreas L."/>
            <person name="Rohde M."/>
            <person name="Galperin M.Y."/>
            <person name="Jogler C."/>
        </authorList>
    </citation>
    <scope>NUCLEOTIDE SEQUENCE [LARGE SCALE GENOMIC DNA]</scope>
    <source>
        <strain evidence="10 11">HG66A1</strain>
    </source>
</reference>
<dbReference type="PRINTS" id="PR01590">
    <property type="entry name" value="HTHFIS"/>
</dbReference>
<dbReference type="SUPFAM" id="SSF52172">
    <property type="entry name" value="CheY-like"/>
    <property type="match status" value="1"/>
</dbReference>
<evidence type="ECO:0000259" key="8">
    <source>
        <dbReference type="PROSITE" id="PS50045"/>
    </source>
</evidence>
<feature type="domain" description="Response regulatory" evidence="9">
    <location>
        <begin position="7"/>
        <end position="122"/>
    </location>
</feature>
<dbReference type="EMBL" id="CP036266">
    <property type="protein sequence ID" value="QDT19810.1"/>
    <property type="molecule type" value="Genomic_DNA"/>
</dbReference>
<evidence type="ECO:0000256" key="1">
    <source>
        <dbReference type="ARBA" id="ARBA00022741"/>
    </source>
</evidence>
<keyword evidence="1" id="KW-0547">Nucleotide-binding</keyword>
<protein>
    <submittedName>
        <fullName evidence="10">Nitrogen regulation protein NR(I)</fullName>
    </submittedName>
</protein>
<dbReference type="FunFam" id="3.40.50.300:FF:000006">
    <property type="entry name" value="DNA-binding transcriptional regulator NtrC"/>
    <property type="match status" value="1"/>
</dbReference>
<dbReference type="GO" id="GO:0005524">
    <property type="term" value="F:ATP binding"/>
    <property type="evidence" value="ECO:0007669"/>
    <property type="project" value="UniProtKB-KW"/>
</dbReference>
<dbReference type="PANTHER" id="PTHR32071">
    <property type="entry name" value="TRANSCRIPTIONAL REGULATORY PROTEIN"/>
    <property type="match status" value="1"/>
</dbReference>
<dbReference type="InterPro" id="IPR003593">
    <property type="entry name" value="AAA+_ATPase"/>
</dbReference>
<evidence type="ECO:0000256" key="7">
    <source>
        <dbReference type="PROSITE-ProRule" id="PRU00169"/>
    </source>
</evidence>
<dbReference type="InterPro" id="IPR009057">
    <property type="entry name" value="Homeodomain-like_sf"/>
</dbReference>
<dbReference type="InterPro" id="IPR011006">
    <property type="entry name" value="CheY-like_superfamily"/>
</dbReference>
<dbReference type="CDD" id="cd00009">
    <property type="entry name" value="AAA"/>
    <property type="match status" value="1"/>
</dbReference>
<dbReference type="InterPro" id="IPR001789">
    <property type="entry name" value="Sig_transdc_resp-reg_receiver"/>
</dbReference>
<dbReference type="GO" id="GO:0043565">
    <property type="term" value="F:sequence-specific DNA binding"/>
    <property type="evidence" value="ECO:0007669"/>
    <property type="project" value="InterPro"/>
</dbReference>
<dbReference type="RefSeq" id="WP_145181699.1">
    <property type="nucleotide sequence ID" value="NZ_CP036266.1"/>
</dbReference>
<dbReference type="PANTHER" id="PTHR32071:SF122">
    <property type="entry name" value="SIGMA FACTOR"/>
    <property type="match status" value="1"/>
</dbReference>
<dbReference type="InterPro" id="IPR025662">
    <property type="entry name" value="Sigma_54_int_dom_ATP-bd_1"/>
</dbReference>
<evidence type="ECO:0000256" key="5">
    <source>
        <dbReference type="ARBA" id="ARBA00023159"/>
    </source>
</evidence>
<dbReference type="Pfam" id="PF00158">
    <property type="entry name" value="Sigma54_activat"/>
    <property type="match status" value="1"/>
</dbReference>
<accession>A0A517PKB0</accession>
<dbReference type="InterPro" id="IPR058031">
    <property type="entry name" value="AAA_lid_NorR"/>
</dbReference>
<keyword evidence="6" id="KW-0804">Transcription</keyword>
<keyword evidence="7" id="KW-0597">Phosphoprotein</keyword>
<dbReference type="Pfam" id="PF00072">
    <property type="entry name" value="Response_reg"/>
    <property type="match status" value="1"/>
</dbReference>
<dbReference type="SMART" id="SM00382">
    <property type="entry name" value="AAA"/>
    <property type="match status" value="1"/>
</dbReference>
<dbReference type="GO" id="GO:0000160">
    <property type="term" value="P:phosphorelay signal transduction system"/>
    <property type="evidence" value="ECO:0007669"/>
    <property type="project" value="InterPro"/>
</dbReference>
<dbReference type="Pfam" id="PF02954">
    <property type="entry name" value="HTH_8"/>
    <property type="match status" value="1"/>
</dbReference>
<dbReference type="Gene3D" id="1.10.10.60">
    <property type="entry name" value="Homeodomain-like"/>
    <property type="match status" value="1"/>
</dbReference>
<dbReference type="GO" id="GO:0006355">
    <property type="term" value="P:regulation of DNA-templated transcription"/>
    <property type="evidence" value="ECO:0007669"/>
    <property type="project" value="InterPro"/>
</dbReference>
<dbReference type="Gene3D" id="3.40.50.300">
    <property type="entry name" value="P-loop containing nucleotide triphosphate hydrolases"/>
    <property type="match status" value="1"/>
</dbReference>
<dbReference type="Pfam" id="PF25601">
    <property type="entry name" value="AAA_lid_14"/>
    <property type="match status" value="1"/>
</dbReference>
<gene>
    <name evidence="10" type="primary">glnG_2</name>
    <name evidence="10" type="ORF">HG66A1_15780</name>
</gene>
<dbReference type="InterPro" id="IPR002197">
    <property type="entry name" value="HTH_Fis"/>
</dbReference>
<name>A0A517PKB0_9PLAN</name>
<dbReference type="InterPro" id="IPR002078">
    <property type="entry name" value="Sigma_54_int"/>
</dbReference>
<sequence length="453" mass="50292">MNTDGFGILIIDDEPNIRSGLAKGLAKEADVLETAQDAEEGLAKFREGTYQLVIADVRLPGEMDGLELIEQILRSSPQTTTIVITAHGTVETAVKSMRLGAFDFITKPLDLDLIRHQVRKAREHYRLQIENRELRNRLVNAGEVSNIIGNCAAMHDVFQQIRQVAATDATILIQGESGTGKELIARAVHDLSNRSSGPFVAVNLGAMPETLLESELFGHEKGSFSGATRQKPGCFEQAQGGSLFLDEVTEMPAKSQVDLLRVLETQQYMRVGGEEVLTSDARIISATNKAVEPLIEDGTFREDLFYRLNVIPIHIPALRERRDDIPLLIEHFLTHFCQRHNRPLKTVSPEAMRIFVTARWPGNVRQLRNVIERLVVTLPADLIEAPDLPVELSPTTASDSAHVKTLAEVTEDAEKEAITTALAACDYHREKTAKLLGVSVRTLHYKMSRYGLH</sequence>
<evidence type="ECO:0000256" key="3">
    <source>
        <dbReference type="ARBA" id="ARBA00023015"/>
    </source>
</evidence>
<keyword evidence="5" id="KW-0010">Activator</keyword>
<organism evidence="10 11">
    <name type="scientific">Gimesia chilikensis</name>
    <dbReference type="NCBI Taxonomy" id="2605989"/>
    <lineage>
        <taxon>Bacteria</taxon>
        <taxon>Pseudomonadati</taxon>
        <taxon>Planctomycetota</taxon>
        <taxon>Planctomycetia</taxon>
        <taxon>Planctomycetales</taxon>
        <taxon>Planctomycetaceae</taxon>
        <taxon>Gimesia</taxon>
    </lineage>
</organism>
<proteinExistence type="predicted"/>
<keyword evidence="11" id="KW-1185">Reference proteome</keyword>
<dbReference type="AlphaFoldDB" id="A0A517PKB0"/>
<dbReference type="FunFam" id="1.10.8.60:FF:000014">
    <property type="entry name" value="DNA-binding transcriptional regulator NtrC"/>
    <property type="match status" value="1"/>
</dbReference>
<keyword evidence="3" id="KW-0805">Transcription regulation</keyword>